<protein>
    <submittedName>
        <fullName evidence="1">Uncharacterized protein</fullName>
    </submittedName>
</protein>
<dbReference type="AlphaFoldDB" id="A0A0P1A5K6"/>
<dbReference type="Proteomes" id="UP000054928">
    <property type="component" value="Unassembled WGS sequence"/>
</dbReference>
<keyword evidence="2" id="KW-1185">Reference proteome</keyword>
<dbReference type="EMBL" id="CCYD01000041">
    <property type="protein sequence ID" value="CEG35414.1"/>
    <property type="molecule type" value="Genomic_DNA"/>
</dbReference>
<sequence>MAIIPPFTRNVQDVHMYGFKGLCQSSSSRALQLLQQLRIVRNYMMPHNLSRLSTDK</sequence>
<dbReference type="RefSeq" id="XP_024571783.1">
    <property type="nucleotide sequence ID" value="XM_024723915.1"/>
</dbReference>
<accession>A0A0P1A5K6</accession>
<name>A0A0P1A5K6_PLAHL</name>
<dbReference type="GeneID" id="36404591"/>
<organism evidence="1 2">
    <name type="scientific">Plasmopara halstedii</name>
    <name type="common">Downy mildew of sunflower</name>
    <dbReference type="NCBI Taxonomy" id="4781"/>
    <lineage>
        <taxon>Eukaryota</taxon>
        <taxon>Sar</taxon>
        <taxon>Stramenopiles</taxon>
        <taxon>Oomycota</taxon>
        <taxon>Peronosporomycetes</taxon>
        <taxon>Peronosporales</taxon>
        <taxon>Peronosporaceae</taxon>
        <taxon>Plasmopara</taxon>
    </lineage>
</organism>
<evidence type="ECO:0000313" key="1">
    <source>
        <dbReference type="EMBL" id="CEG35414.1"/>
    </source>
</evidence>
<evidence type="ECO:0000313" key="2">
    <source>
        <dbReference type="Proteomes" id="UP000054928"/>
    </source>
</evidence>
<proteinExistence type="predicted"/>
<reference evidence="2" key="1">
    <citation type="submission" date="2014-09" db="EMBL/GenBank/DDBJ databases">
        <authorList>
            <person name="Sharma Rahul"/>
            <person name="Thines Marco"/>
        </authorList>
    </citation>
    <scope>NUCLEOTIDE SEQUENCE [LARGE SCALE GENOMIC DNA]</scope>
</reference>